<keyword evidence="2" id="KW-1185">Reference proteome</keyword>
<dbReference type="PANTHER" id="PTHR30528:SF0">
    <property type="entry name" value="CYTOPLASMIC PROTEIN"/>
    <property type="match status" value="1"/>
</dbReference>
<dbReference type="PANTHER" id="PTHR30528">
    <property type="entry name" value="CYTOPLASMIC PROTEIN"/>
    <property type="match status" value="1"/>
</dbReference>
<dbReference type="InterPro" id="IPR009351">
    <property type="entry name" value="AlkZ-like"/>
</dbReference>
<evidence type="ECO:0000313" key="2">
    <source>
        <dbReference type="Proteomes" id="UP001529338"/>
    </source>
</evidence>
<protein>
    <submittedName>
        <fullName evidence="1">Crosslink repair DNA glycosylase YcaQ family protein</fullName>
    </submittedName>
</protein>
<accession>A0ABT7SCT2</accession>
<sequence length="420" mass="45710">MPRPEKLSLSHARRTLLRAHGLDAPRPSRTGPVTLRQVEQLGTRLGVVQIDSVNVLARAHLVPAFSRLGPYDVGLLDRATGSAPRRLVESWAHQASFVPVESYPLLEWRRQAYQREAWGGIAAVATTHGNIVDDVRAIVAERGPVTASEVQVEFEAEHPTRKVEWGWNWSIAKRVLEFLFFTGEVASAGRNPAFERRYDLTERVLPAHVLAATPPDEPDAVRELVAIAARAHGIGSTRSLADHFRLRMAPTQRAIDELVEDGVLTPVQVDGWGRAYRHRTATTPRRATGAALLNPFDPLVFERRTVEALFGLRYRIEVYVPEPRRVWGYYVLPFLLGEELAALVDLKADRAAGVLEVRAAHGTLGTAGAGPAAVAAALAAELELAARWLGLDSVRVGSATRPAAGDLAAEVRAATAAVAA</sequence>
<dbReference type="EMBL" id="JAUCGQ010000001">
    <property type="protein sequence ID" value="MDM7853985.1"/>
    <property type="molecule type" value="Genomic_DNA"/>
</dbReference>
<gene>
    <name evidence="1" type="ORF">QRT04_03500</name>
</gene>
<proteinExistence type="predicted"/>
<name>A0ABT7SCT2_9CELL</name>
<reference evidence="1 2" key="1">
    <citation type="submission" date="2023-06" db="EMBL/GenBank/DDBJ databases">
        <title>Cellulomonas sp. MW4 Whole genome sequence.</title>
        <authorList>
            <person name="Park S."/>
        </authorList>
    </citation>
    <scope>NUCLEOTIDE SEQUENCE [LARGE SCALE GENOMIC DNA]</scope>
    <source>
        <strain evidence="1 2">MW4</strain>
    </source>
</reference>
<organism evidence="1 2">
    <name type="scientific">Cellulomonas alba</name>
    <dbReference type="NCBI Taxonomy" id="3053467"/>
    <lineage>
        <taxon>Bacteria</taxon>
        <taxon>Bacillati</taxon>
        <taxon>Actinomycetota</taxon>
        <taxon>Actinomycetes</taxon>
        <taxon>Micrococcales</taxon>
        <taxon>Cellulomonadaceae</taxon>
        <taxon>Cellulomonas</taxon>
    </lineage>
</organism>
<dbReference type="Pfam" id="PF06224">
    <property type="entry name" value="AlkZ-like"/>
    <property type="match status" value="1"/>
</dbReference>
<comment type="caution">
    <text evidence="1">The sequence shown here is derived from an EMBL/GenBank/DDBJ whole genome shotgun (WGS) entry which is preliminary data.</text>
</comment>
<evidence type="ECO:0000313" key="1">
    <source>
        <dbReference type="EMBL" id="MDM7853985.1"/>
    </source>
</evidence>
<dbReference type="RefSeq" id="WP_289453526.1">
    <property type="nucleotide sequence ID" value="NZ_JAUCGQ010000001.1"/>
</dbReference>
<dbReference type="Proteomes" id="UP001529338">
    <property type="component" value="Unassembled WGS sequence"/>
</dbReference>